<name>A0A8J3ZJB7_9ACTN</name>
<proteinExistence type="predicted"/>
<keyword evidence="1" id="KW-0812">Transmembrane</keyword>
<comment type="caution">
    <text evidence="2">The sequence shown here is derived from an EMBL/GenBank/DDBJ whole genome shotgun (WGS) entry which is preliminary data.</text>
</comment>
<protein>
    <recommendedName>
        <fullName evidence="4">DUF1360 domain-containing protein</fullName>
    </recommendedName>
</protein>
<dbReference type="Pfam" id="PF07098">
    <property type="entry name" value="DUF1360"/>
    <property type="match status" value="1"/>
</dbReference>
<evidence type="ECO:0000256" key="1">
    <source>
        <dbReference type="SAM" id="Phobius"/>
    </source>
</evidence>
<evidence type="ECO:0000313" key="2">
    <source>
        <dbReference type="EMBL" id="GIJ63997.1"/>
    </source>
</evidence>
<keyword evidence="1" id="KW-0472">Membrane</keyword>
<evidence type="ECO:0000313" key="3">
    <source>
        <dbReference type="Proteomes" id="UP000612585"/>
    </source>
</evidence>
<dbReference type="RefSeq" id="WP_204011710.1">
    <property type="nucleotide sequence ID" value="NZ_BOPG01000105.1"/>
</dbReference>
<gene>
    <name evidence="2" type="ORF">Vau01_115130</name>
</gene>
<dbReference type="EMBL" id="BOPG01000105">
    <property type="protein sequence ID" value="GIJ63997.1"/>
    <property type="molecule type" value="Genomic_DNA"/>
</dbReference>
<evidence type="ECO:0008006" key="4">
    <source>
        <dbReference type="Google" id="ProtNLM"/>
    </source>
</evidence>
<dbReference type="AlphaFoldDB" id="A0A8J3ZJB7"/>
<organism evidence="2 3">
    <name type="scientific">Virgisporangium aurantiacum</name>
    <dbReference type="NCBI Taxonomy" id="175570"/>
    <lineage>
        <taxon>Bacteria</taxon>
        <taxon>Bacillati</taxon>
        <taxon>Actinomycetota</taxon>
        <taxon>Actinomycetes</taxon>
        <taxon>Micromonosporales</taxon>
        <taxon>Micromonosporaceae</taxon>
        <taxon>Virgisporangium</taxon>
    </lineage>
</organism>
<dbReference type="InterPro" id="IPR010773">
    <property type="entry name" value="Mycophage_PG1_Gp7"/>
</dbReference>
<keyword evidence="1" id="KW-1133">Transmembrane helix</keyword>
<keyword evidence="3" id="KW-1185">Reference proteome</keyword>
<accession>A0A8J3ZJB7</accession>
<reference evidence="2" key="1">
    <citation type="submission" date="2021-01" db="EMBL/GenBank/DDBJ databases">
        <title>Whole genome shotgun sequence of Virgisporangium aurantiacum NBRC 16421.</title>
        <authorList>
            <person name="Komaki H."/>
            <person name="Tamura T."/>
        </authorList>
    </citation>
    <scope>NUCLEOTIDE SEQUENCE</scope>
    <source>
        <strain evidence="2">NBRC 16421</strain>
    </source>
</reference>
<dbReference type="Proteomes" id="UP000612585">
    <property type="component" value="Unassembled WGS sequence"/>
</dbReference>
<sequence>MIKAVRKLGDAVAPYGPPDESRPLGGYLILITAYGAALGAVATVVRLTGRRLPDHVALPDLAMITVATHKISRLVTKDAVTSPLRSPLTRFDGPAGAGELNESVRHRHGLRHAAGELLTCPFCAAVWSATALTTGMVLAPRLTRMVAATATAVAGADFLHLAYDIVKRRAEGDT</sequence>
<feature type="transmembrane region" description="Helical" evidence="1">
    <location>
        <begin position="24"/>
        <end position="45"/>
    </location>
</feature>